<comment type="caution">
    <text evidence="1">The sequence shown here is derived from an EMBL/GenBank/DDBJ whole genome shotgun (WGS) entry which is preliminary data.</text>
</comment>
<organism evidence="1 2">
    <name type="scientific">Streptomyces flavidovirens</name>
    <dbReference type="NCBI Taxonomy" id="67298"/>
    <lineage>
        <taxon>Bacteria</taxon>
        <taxon>Bacillati</taxon>
        <taxon>Actinomycetota</taxon>
        <taxon>Actinomycetes</taxon>
        <taxon>Kitasatosporales</taxon>
        <taxon>Streptomycetaceae</taxon>
        <taxon>Streptomyces</taxon>
    </lineage>
</organism>
<gene>
    <name evidence="1" type="ORF">ACFYWW_34310</name>
</gene>
<name>A0ABW6RT84_9ACTN</name>
<evidence type="ECO:0000313" key="1">
    <source>
        <dbReference type="EMBL" id="MFF3343699.1"/>
    </source>
</evidence>
<accession>A0ABW6RT84</accession>
<dbReference type="EMBL" id="JBIAPK010000020">
    <property type="protein sequence ID" value="MFF3343699.1"/>
    <property type="molecule type" value="Genomic_DNA"/>
</dbReference>
<reference evidence="1 2" key="1">
    <citation type="submission" date="2024-10" db="EMBL/GenBank/DDBJ databases">
        <title>The Natural Products Discovery Center: Release of the First 8490 Sequenced Strains for Exploring Actinobacteria Biosynthetic Diversity.</title>
        <authorList>
            <person name="Kalkreuter E."/>
            <person name="Kautsar S.A."/>
            <person name="Yang D."/>
            <person name="Bader C.D."/>
            <person name="Teijaro C.N."/>
            <person name="Fluegel L."/>
            <person name="Davis C.M."/>
            <person name="Simpson J.R."/>
            <person name="Lauterbach L."/>
            <person name="Steele A.D."/>
            <person name="Gui C."/>
            <person name="Meng S."/>
            <person name="Li G."/>
            <person name="Viehrig K."/>
            <person name="Ye F."/>
            <person name="Su P."/>
            <person name="Kiefer A.F."/>
            <person name="Nichols A."/>
            <person name="Cepeda A.J."/>
            <person name="Yan W."/>
            <person name="Fan B."/>
            <person name="Jiang Y."/>
            <person name="Adhikari A."/>
            <person name="Zheng C.-J."/>
            <person name="Schuster L."/>
            <person name="Cowan T.M."/>
            <person name="Smanski M.J."/>
            <person name="Chevrette M.G."/>
            <person name="De Carvalho L.P.S."/>
            <person name="Shen B."/>
        </authorList>
    </citation>
    <scope>NUCLEOTIDE SEQUENCE [LARGE SCALE GENOMIC DNA]</scope>
    <source>
        <strain evidence="1 2">NPDC003029</strain>
    </source>
</reference>
<sequence length="68" mass="7702">MTESLPHEVDTLSETFSGRHIEIAWPDLGITVTAKLDDRNRELVDALWESLPYRSLQGHALVAGEHLY</sequence>
<evidence type="ECO:0000313" key="2">
    <source>
        <dbReference type="Proteomes" id="UP001601976"/>
    </source>
</evidence>
<feature type="non-terminal residue" evidence="1">
    <location>
        <position position="68"/>
    </location>
</feature>
<dbReference type="Proteomes" id="UP001601976">
    <property type="component" value="Unassembled WGS sequence"/>
</dbReference>
<proteinExistence type="predicted"/>
<keyword evidence="2" id="KW-1185">Reference proteome</keyword>
<protein>
    <submittedName>
        <fullName evidence="1">Uncharacterized protein</fullName>
    </submittedName>
</protein>
<dbReference type="Gene3D" id="2.40.100.20">
    <property type="match status" value="1"/>
</dbReference>